<comment type="similarity">
    <text evidence="2">Belongs to the type II (or gamma) interferon family.</text>
</comment>
<dbReference type="GO" id="GO:0005125">
    <property type="term" value="F:cytokine activity"/>
    <property type="evidence" value="ECO:0007669"/>
    <property type="project" value="UniProtKB-KW"/>
</dbReference>
<evidence type="ECO:0000313" key="7">
    <source>
        <dbReference type="Proteomes" id="UP000472265"/>
    </source>
</evidence>
<dbReference type="GO" id="GO:0005133">
    <property type="term" value="F:type II interferon receptor binding"/>
    <property type="evidence" value="ECO:0007669"/>
    <property type="project" value="InterPro"/>
</dbReference>
<gene>
    <name evidence="6" type="primary">LOC115595366</name>
</gene>
<dbReference type="InterPro" id="IPR009079">
    <property type="entry name" value="4_helix_cytokine-like_core"/>
</dbReference>
<dbReference type="OMA" id="NTSCQVR"/>
<dbReference type="PANTHER" id="PTHR11419:SF0">
    <property type="entry name" value="INTERFERON GAMMA"/>
    <property type="match status" value="1"/>
</dbReference>
<protein>
    <submittedName>
        <fullName evidence="6">Uncharacterized protein</fullName>
    </submittedName>
</protein>
<accession>A0A671VT02</accession>
<proteinExistence type="inferred from homology"/>
<evidence type="ECO:0000256" key="3">
    <source>
        <dbReference type="ARBA" id="ARBA00022514"/>
    </source>
</evidence>
<keyword evidence="3" id="KW-0202">Cytokine</keyword>
<dbReference type="SUPFAM" id="SSF47266">
    <property type="entry name" value="4-helical cytokines"/>
    <property type="match status" value="1"/>
</dbReference>
<name>A0A671VT02_SPAAU</name>
<dbReference type="InParanoid" id="A0A671VT02"/>
<dbReference type="InterPro" id="IPR002069">
    <property type="entry name" value="Interferon_gamma"/>
</dbReference>
<evidence type="ECO:0000256" key="4">
    <source>
        <dbReference type="ARBA" id="ARBA00022525"/>
    </source>
</evidence>
<dbReference type="Pfam" id="PF00714">
    <property type="entry name" value="IFN-gamma"/>
    <property type="match status" value="1"/>
</dbReference>
<reference evidence="6" key="1">
    <citation type="submission" date="2021-04" db="EMBL/GenBank/DDBJ databases">
        <authorList>
            <consortium name="Wellcome Sanger Institute Data Sharing"/>
        </authorList>
    </citation>
    <scope>NUCLEOTIDE SEQUENCE [LARGE SCALE GENOMIC DNA]</scope>
</reference>
<evidence type="ECO:0000256" key="2">
    <source>
        <dbReference type="ARBA" id="ARBA00007566"/>
    </source>
</evidence>
<keyword evidence="5" id="KW-0325">Glycoprotein</keyword>
<reference evidence="6" key="2">
    <citation type="submission" date="2025-08" db="UniProtKB">
        <authorList>
            <consortium name="Ensembl"/>
        </authorList>
    </citation>
    <scope>IDENTIFICATION</scope>
</reference>
<evidence type="ECO:0000256" key="5">
    <source>
        <dbReference type="ARBA" id="ARBA00023180"/>
    </source>
</evidence>
<dbReference type="GO" id="GO:0005615">
    <property type="term" value="C:extracellular space"/>
    <property type="evidence" value="ECO:0007669"/>
    <property type="project" value="UniProtKB-KW"/>
</dbReference>
<organism evidence="6 7">
    <name type="scientific">Sparus aurata</name>
    <name type="common">Gilthead sea bream</name>
    <dbReference type="NCBI Taxonomy" id="8175"/>
    <lineage>
        <taxon>Eukaryota</taxon>
        <taxon>Metazoa</taxon>
        <taxon>Chordata</taxon>
        <taxon>Craniata</taxon>
        <taxon>Vertebrata</taxon>
        <taxon>Euteleostomi</taxon>
        <taxon>Actinopterygii</taxon>
        <taxon>Neopterygii</taxon>
        <taxon>Teleostei</taxon>
        <taxon>Neoteleostei</taxon>
        <taxon>Acanthomorphata</taxon>
        <taxon>Eupercaria</taxon>
        <taxon>Spariformes</taxon>
        <taxon>Sparidae</taxon>
        <taxon>Sparus</taxon>
    </lineage>
</organism>
<sequence length="121" mass="13821">FSSVIRSLNTSCQVRNLMNVTLDIYMRIFSSILHHQHKTGTPALLDQVPDSERSKVKEDLKVIRGKMEALKRHLNHPSHDREDVISKLNMIKVDDPLVQKKALAEFKEVYQAASVVAGRRC</sequence>
<evidence type="ECO:0000313" key="6">
    <source>
        <dbReference type="Ensembl" id="ENSSAUP00010028852.1"/>
    </source>
</evidence>
<comment type="subcellular location">
    <subcellularLocation>
        <location evidence="1">Secreted</location>
    </subcellularLocation>
</comment>
<reference evidence="6" key="3">
    <citation type="submission" date="2025-09" db="UniProtKB">
        <authorList>
            <consortium name="Ensembl"/>
        </authorList>
    </citation>
    <scope>IDENTIFICATION</scope>
</reference>
<keyword evidence="7" id="KW-1185">Reference proteome</keyword>
<dbReference type="PANTHER" id="PTHR11419">
    <property type="entry name" value="INTERFERON GAMMA"/>
    <property type="match status" value="1"/>
</dbReference>
<evidence type="ECO:0000256" key="1">
    <source>
        <dbReference type="ARBA" id="ARBA00004613"/>
    </source>
</evidence>
<dbReference type="GeneTree" id="ENSGT00940000176985"/>
<dbReference type="Ensembl" id="ENSSAUT00010030432.1">
    <property type="protein sequence ID" value="ENSSAUP00010028852.1"/>
    <property type="gene ID" value="ENSSAUG00010012413.1"/>
</dbReference>
<dbReference type="Proteomes" id="UP000472265">
    <property type="component" value="Chromosome 14"/>
</dbReference>
<keyword evidence="4" id="KW-0964">Secreted</keyword>
<dbReference type="AlphaFoldDB" id="A0A671VT02"/>
<dbReference type="GO" id="GO:0006955">
    <property type="term" value="P:immune response"/>
    <property type="evidence" value="ECO:0007669"/>
    <property type="project" value="InterPro"/>
</dbReference>
<dbReference type="Gene3D" id="1.20.1250.10">
    <property type="match status" value="1"/>
</dbReference>